<comment type="caution">
    <text evidence="1">The sequence shown here is derived from an EMBL/GenBank/DDBJ whole genome shotgun (WGS) entry which is preliminary data.</text>
</comment>
<dbReference type="EMBL" id="QZJZ01000059">
    <property type="protein sequence ID" value="RJP58880.1"/>
    <property type="molecule type" value="Genomic_DNA"/>
</dbReference>
<name>A0A3A4QYC1_9BACT</name>
<dbReference type="Proteomes" id="UP000266426">
    <property type="component" value="Unassembled WGS sequence"/>
</dbReference>
<reference evidence="1 2" key="1">
    <citation type="journal article" date="2017" name="ISME J.">
        <title>Energy and carbon metabolisms in a deep terrestrial subsurface fluid microbial community.</title>
        <authorList>
            <person name="Momper L."/>
            <person name="Jungbluth S.P."/>
            <person name="Lee M.D."/>
            <person name="Amend J.P."/>
        </authorList>
    </citation>
    <scope>NUCLEOTIDE SEQUENCE [LARGE SCALE GENOMIC DNA]</scope>
    <source>
        <strain evidence="1">SURF_26</strain>
    </source>
</reference>
<dbReference type="Pfam" id="PF19676">
    <property type="entry name" value="DUF6178"/>
    <property type="match status" value="1"/>
</dbReference>
<proteinExistence type="predicted"/>
<accession>A0A3A4QYC1</accession>
<evidence type="ECO:0000313" key="1">
    <source>
        <dbReference type="EMBL" id="RJP58880.1"/>
    </source>
</evidence>
<sequence>MTKTNNTTGPKSPGDLLALKGSDYARKQLASLSPQAQLHTILTASPHQRLKLISLLKNPKKIIRALPEEELYWTIKEVGTNKCLPLIKRSSPDQTQFIFDVEWWEADALSPKRITHWIKALVKCGDAKIIEWFEKFEFDFLVSALKRLISVHKPLDDNDDYGESIEGLPTYTLDGVYFIFFRMKEAEAAMDIMLRTLISYNNRLFCNIMEAIIWGEQTEMLFDAFEKTQRRLEEKGIPDYDDARSIYRYVAPEERDSLPKRADSGEQKSKTVHRSYYPIHIGGTGQLFLSQVLASIEDYNELEELSLNLTAVANKVMVADHFSLKNHADYKINIAKSAGIINIGLEYQSGGDLNKAIRMLQENWLENLFHIGWSIVLELKKKIAPVLDLYEDFSPLGIKILDSPLQESIEGLKQEKPLYFCGDNADEAQKYRDFHSLEEIRLIEERVQYAHCIGKHIIDCLQLEFEQQQNMLWGENITLSSIFLTGFVHHTVNGSWMFKPIDLPDLHVFLNMMFELKTNPDTRQTHIEERCMDAVTSSLREKMSPADLKIFSSFVCTALKTLSNEYAEATADSYLDVISFKSLFINHFNY</sequence>
<dbReference type="InterPro" id="IPR045750">
    <property type="entry name" value="DUF6178"/>
</dbReference>
<evidence type="ECO:0000313" key="2">
    <source>
        <dbReference type="Proteomes" id="UP000266426"/>
    </source>
</evidence>
<dbReference type="AlphaFoldDB" id="A0A3A4QYC1"/>
<organism evidence="1 2">
    <name type="scientific">Candidatus Auribacter fodinae</name>
    <dbReference type="NCBI Taxonomy" id="2093366"/>
    <lineage>
        <taxon>Bacteria</taxon>
        <taxon>Pseudomonadati</taxon>
        <taxon>Candidatus Auribacterota</taxon>
        <taxon>Candidatus Auribacteria</taxon>
        <taxon>Candidatus Auribacterales</taxon>
        <taxon>Candidatus Auribacteraceae</taxon>
        <taxon>Candidatus Auribacter</taxon>
    </lineage>
</organism>
<protein>
    <submittedName>
        <fullName evidence="1">Uncharacterized protein</fullName>
    </submittedName>
</protein>
<gene>
    <name evidence="1" type="ORF">C4541_07120</name>
</gene>